<accession>A0ACB7Z8G7</accession>
<proteinExistence type="predicted"/>
<comment type="caution">
    <text evidence="1">The sequence shown here is derived from an EMBL/GenBank/DDBJ whole genome shotgun (WGS) entry which is preliminary data.</text>
</comment>
<evidence type="ECO:0000313" key="1">
    <source>
        <dbReference type="EMBL" id="KAH7861862.1"/>
    </source>
</evidence>
<dbReference type="EMBL" id="CM037154">
    <property type="protein sequence ID" value="KAH7861862.1"/>
    <property type="molecule type" value="Genomic_DNA"/>
</dbReference>
<evidence type="ECO:0000313" key="2">
    <source>
        <dbReference type="Proteomes" id="UP000828048"/>
    </source>
</evidence>
<protein>
    <submittedName>
        <fullName evidence="1">Uncharacterized protein</fullName>
    </submittedName>
</protein>
<name>A0ACB7Z8G7_9ERIC</name>
<gene>
    <name evidence="1" type="ORF">Vadar_031842</name>
</gene>
<sequence>MDCGGQCWTGGGIERSGVLQVELHHKIDTPTRQGQPQVLSSGQQQAIFSVIGGCFEQSKGTKGQAIRGVSEESHVFELLGSQLIQILTCKGIILVDSN</sequence>
<dbReference type="Proteomes" id="UP000828048">
    <property type="component" value="Chromosome 4"/>
</dbReference>
<organism evidence="1 2">
    <name type="scientific">Vaccinium darrowii</name>
    <dbReference type="NCBI Taxonomy" id="229202"/>
    <lineage>
        <taxon>Eukaryota</taxon>
        <taxon>Viridiplantae</taxon>
        <taxon>Streptophyta</taxon>
        <taxon>Embryophyta</taxon>
        <taxon>Tracheophyta</taxon>
        <taxon>Spermatophyta</taxon>
        <taxon>Magnoliopsida</taxon>
        <taxon>eudicotyledons</taxon>
        <taxon>Gunneridae</taxon>
        <taxon>Pentapetalae</taxon>
        <taxon>asterids</taxon>
        <taxon>Ericales</taxon>
        <taxon>Ericaceae</taxon>
        <taxon>Vaccinioideae</taxon>
        <taxon>Vaccinieae</taxon>
        <taxon>Vaccinium</taxon>
    </lineage>
</organism>
<keyword evidence="2" id="KW-1185">Reference proteome</keyword>
<reference evidence="1 2" key="1">
    <citation type="journal article" date="2021" name="Hortic Res">
        <title>High-quality reference genome and annotation aids understanding of berry development for evergreen blueberry (Vaccinium darrowii).</title>
        <authorList>
            <person name="Yu J."/>
            <person name="Hulse-Kemp A.M."/>
            <person name="Babiker E."/>
            <person name="Staton M."/>
        </authorList>
    </citation>
    <scope>NUCLEOTIDE SEQUENCE [LARGE SCALE GENOMIC DNA]</scope>
    <source>
        <strain evidence="2">cv. NJ 8807/NJ 8810</strain>
        <tissue evidence="1">Young leaf</tissue>
    </source>
</reference>